<dbReference type="Gene3D" id="1.10.357.10">
    <property type="entry name" value="Tetracycline Repressor, domain 2"/>
    <property type="match status" value="1"/>
</dbReference>
<reference evidence="6 7" key="1">
    <citation type="submission" date="2017-05" db="EMBL/GenBank/DDBJ databases">
        <title>Genome Sequence of Loktanella vestfoldensis Strain SMR4r Isolated from a Culture of the Diatom Skeletonema marinoi.</title>
        <authorList>
            <person name="Topel M."/>
            <person name="Pinder M.I.M."/>
            <person name="Johansson O.N."/>
            <person name="Kourtchenko O."/>
            <person name="Godhe A."/>
            <person name="Clarke A.K."/>
        </authorList>
    </citation>
    <scope>NUCLEOTIDE SEQUENCE [LARGE SCALE GENOMIC DNA]</scope>
    <source>
        <strain evidence="6 7">SMR4r</strain>
    </source>
</reference>
<dbReference type="InterPro" id="IPR050109">
    <property type="entry name" value="HTH-type_TetR-like_transc_reg"/>
</dbReference>
<proteinExistence type="predicted"/>
<evidence type="ECO:0000313" key="7">
    <source>
        <dbReference type="Proteomes" id="UP000195273"/>
    </source>
</evidence>
<accession>A0A1Y0EET5</accession>
<dbReference type="SUPFAM" id="SSF46689">
    <property type="entry name" value="Homeodomain-like"/>
    <property type="match status" value="1"/>
</dbReference>
<evidence type="ECO:0000259" key="5">
    <source>
        <dbReference type="PROSITE" id="PS50977"/>
    </source>
</evidence>
<dbReference type="InterPro" id="IPR001647">
    <property type="entry name" value="HTH_TetR"/>
</dbReference>
<feature type="domain" description="HTH tetR-type" evidence="5">
    <location>
        <begin position="17"/>
        <end position="77"/>
    </location>
</feature>
<dbReference type="GO" id="GO:0000976">
    <property type="term" value="F:transcription cis-regulatory region binding"/>
    <property type="evidence" value="ECO:0007669"/>
    <property type="project" value="TreeGrafter"/>
</dbReference>
<dbReference type="PANTHER" id="PTHR30055">
    <property type="entry name" value="HTH-TYPE TRANSCRIPTIONAL REGULATOR RUTR"/>
    <property type="match status" value="1"/>
</dbReference>
<keyword evidence="3" id="KW-0804">Transcription</keyword>
<dbReference type="InterPro" id="IPR009057">
    <property type="entry name" value="Homeodomain-like_sf"/>
</dbReference>
<dbReference type="PROSITE" id="PS50977">
    <property type="entry name" value="HTH_TETR_2"/>
    <property type="match status" value="1"/>
</dbReference>
<dbReference type="KEGG" id="lvs:LOKVESSMR4R_02479"/>
<keyword evidence="7" id="KW-1185">Reference proteome</keyword>
<evidence type="ECO:0000256" key="2">
    <source>
        <dbReference type="ARBA" id="ARBA00023125"/>
    </source>
</evidence>
<sequence length="216" mass="23352">MIKKAKQEPTNREQATRARRELLIEAAVSCFVEDGLARTGMRDIAKKAGVSIGNLYNHFPGRDDLIAEIAKIDAEELAAVMAEVTDCNDPHKAVDIFVTRYFEHCANLTSAVLTVEITSEALRNSTVARLFSGTRSMLSDVLETAIQNGEHEAFGMAAESRTAVVGLILDMIDGYALRVGLTGKKPSKKDTQALLSVVRCVLSMGGGDKGDHPMLS</sequence>
<dbReference type="Pfam" id="PF00440">
    <property type="entry name" value="TetR_N"/>
    <property type="match status" value="1"/>
</dbReference>
<dbReference type="PRINTS" id="PR00455">
    <property type="entry name" value="HTHTETR"/>
</dbReference>
<keyword evidence="2 4" id="KW-0238">DNA-binding</keyword>
<dbReference type="GO" id="GO:0003700">
    <property type="term" value="F:DNA-binding transcription factor activity"/>
    <property type="evidence" value="ECO:0007669"/>
    <property type="project" value="TreeGrafter"/>
</dbReference>
<gene>
    <name evidence="6" type="primary">kstR2</name>
    <name evidence="6" type="ORF">LOKVESSMR4R_02479</name>
</gene>
<dbReference type="Proteomes" id="UP000195273">
    <property type="component" value="Chromosome"/>
</dbReference>
<dbReference type="PANTHER" id="PTHR30055:SF234">
    <property type="entry name" value="HTH-TYPE TRANSCRIPTIONAL REGULATOR BETI"/>
    <property type="match status" value="1"/>
</dbReference>
<dbReference type="RefSeq" id="WP_087208813.1">
    <property type="nucleotide sequence ID" value="NZ_CP021431.1"/>
</dbReference>
<dbReference type="AlphaFoldDB" id="A0A1Y0EET5"/>
<evidence type="ECO:0000256" key="3">
    <source>
        <dbReference type="ARBA" id="ARBA00023163"/>
    </source>
</evidence>
<evidence type="ECO:0000256" key="1">
    <source>
        <dbReference type="ARBA" id="ARBA00023015"/>
    </source>
</evidence>
<organism evidence="6 7">
    <name type="scientific">Yoonia vestfoldensis</name>
    <dbReference type="NCBI Taxonomy" id="245188"/>
    <lineage>
        <taxon>Bacteria</taxon>
        <taxon>Pseudomonadati</taxon>
        <taxon>Pseudomonadota</taxon>
        <taxon>Alphaproteobacteria</taxon>
        <taxon>Rhodobacterales</taxon>
        <taxon>Paracoccaceae</taxon>
        <taxon>Yoonia</taxon>
    </lineage>
</organism>
<name>A0A1Y0EET5_9RHOB</name>
<dbReference type="EMBL" id="CP021431">
    <property type="protein sequence ID" value="ARU01782.1"/>
    <property type="molecule type" value="Genomic_DNA"/>
</dbReference>
<keyword evidence="1" id="KW-0805">Transcription regulation</keyword>
<evidence type="ECO:0000256" key="4">
    <source>
        <dbReference type="PROSITE-ProRule" id="PRU00335"/>
    </source>
</evidence>
<dbReference type="OrthoDB" id="8478851at2"/>
<feature type="DNA-binding region" description="H-T-H motif" evidence="4">
    <location>
        <begin position="40"/>
        <end position="59"/>
    </location>
</feature>
<protein>
    <submittedName>
        <fullName evidence="6">HTH-type transcriptional repressor KstR2</fullName>
    </submittedName>
</protein>
<evidence type="ECO:0000313" key="6">
    <source>
        <dbReference type="EMBL" id="ARU01782.1"/>
    </source>
</evidence>